<keyword evidence="10" id="KW-1185">Reference proteome</keyword>
<keyword evidence="5 7" id="KW-1133">Transmembrane helix</keyword>
<dbReference type="SUPFAM" id="SSF103481">
    <property type="entry name" value="Multidrug resistance efflux transporter EmrE"/>
    <property type="match status" value="2"/>
</dbReference>
<evidence type="ECO:0000313" key="9">
    <source>
        <dbReference type="EMBL" id="OMF57841.1"/>
    </source>
</evidence>
<sequence length="321" mass="34483">MERIKGYVYLLCAFGLAGTSVVAASFVNGKLGTFTITSMGLLFSLVCLLPFCMGQLLRTIRALSARQWLLLFCQAMLGVLLFRMFLLYGLTRTSSVEAGILTGATPAMTVLLAVLFLREKMRAAHLLGVAGTVCGILLIQGVFMPESRFSNEHMVGNILVLGAAGCESLFNVLSRAAAVQSSGKHEAIHPVVQTTLVSAMAWLIGLVPCLAEQPLAALSGMGWQGWLALVWYGPVVTALAFICWYAGIRHCRASTAAAFSGMMPFTSLTLSVWLLHEQAGWPQWAGGLLVIAAMVLIGMDWESKLVRQTQRPAGLPKKSGT</sequence>
<keyword evidence="6 7" id="KW-0472">Membrane</keyword>
<dbReference type="EMBL" id="MRTP01000001">
    <property type="protein sequence ID" value="OMF57841.1"/>
    <property type="molecule type" value="Genomic_DNA"/>
</dbReference>
<name>A0A1R1F1E4_9BACL</name>
<dbReference type="InterPro" id="IPR000620">
    <property type="entry name" value="EamA_dom"/>
</dbReference>
<dbReference type="PANTHER" id="PTHR32322:SF18">
    <property type="entry name" value="S-ADENOSYLMETHIONINE_S-ADENOSYLHOMOCYSTEINE TRANSPORTER"/>
    <property type="match status" value="1"/>
</dbReference>
<dbReference type="InterPro" id="IPR050638">
    <property type="entry name" value="AA-Vitamin_Transporters"/>
</dbReference>
<protein>
    <submittedName>
        <fullName evidence="9">EamA family transporter</fullName>
    </submittedName>
</protein>
<evidence type="ECO:0000256" key="7">
    <source>
        <dbReference type="SAM" id="Phobius"/>
    </source>
</evidence>
<keyword evidence="3" id="KW-1003">Cell membrane</keyword>
<organism evidence="9 10">
    <name type="scientific">Paenibacillus rhizosphaerae</name>
    <dbReference type="NCBI Taxonomy" id="297318"/>
    <lineage>
        <taxon>Bacteria</taxon>
        <taxon>Bacillati</taxon>
        <taxon>Bacillota</taxon>
        <taxon>Bacilli</taxon>
        <taxon>Bacillales</taxon>
        <taxon>Paenibacillaceae</taxon>
        <taxon>Paenibacillus</taxon>
    </lineage>
</organism>
<feature type="transmembrane region" description="Helical" evidence="7">
    <location>
        <begin position="223"/>
        <end position="244"/>
    </location>
</feature>
<comment type="caution">
    <text evidence="9">The sequence shown here is derived from an EMBL/GenBank/DDBJ whole genome shotgun (WGS) entry which is preliminary data.</text>
</comment>
<feature type="transmembrane region" description="Helical" evidence="7">
    <location>
        <begin position="124"/>
        <end position="143"/>
    </location>
</feature>
<feature type="transmembrane region" description="Helical" evidence="7">
    <location>
        <begin position="256"/>
        <end position="275"/>
    </location>
</feature>
<dbReference type="Proteomes" id="UP000187172">
    <property type="component" value="Unassembled WGS sequence"/>
</dbReference>
<evidence type="ECO:0000256" key="2">
    <source>
        <dbReference type="ARBA" id="ARBA00007362"/>
    </source>
</evidence>
<dbReference type="Pfam" id="PF00892">
    <property type="entry name" value="EamA"/>
    <property type="match status" value="2"/>
</dbReference>
<evidence type="ECO:0000259" key="8">
    <source>
        <dbReference type="Pfam" id="PF00892"/>
    </source>
</evidence>
<evidence type="ECO:0000256" key="1">
    <source>
        <dbReference type="ARBA" id="ARBA00004651"/>
    </source>
</evidence>
<evidence type="ECO:0000256" key="5">
    <source>
        <dbReference type="ARBA" id="ARBA00022989"/>
    </source>
</evidence>
<feature type="transmembrane region" description="Helical" evidence="7">
    <location>
        <begin position="98"/>
        <end position="117"/>
    </location>
</feature>
<evidence type="ECO:0000256" key="3">
    <source>
        <dbReference type="ARBA" id="ARBA00022475"/>
    </source>
</evidence>
<evidence type="ECO:0000256" key="4">
    <source>
        <dbReference type="ARBA" id="ARBA00022692"/>
    </source>
</evidence>
<evidence type="ECO:0000256" key="6">
    <source>
        <dbReference type="ARBA" id="ARBA00023136"/>
    </source>
</evidence>
<dbReference type="RefSeq" id="WP_076166401.1">
    <property type="nucleotide sequence ID" value="NZ_MRTP01000001.1"/>
</dbReference>
<dbReference type="GO" id="GO:0005886">
    <property type="term" value="C:plasma membrane"/>
    <property type="evidence" value="ECO:0007669"/>
    <property type="project" value="UniProtKB-SubCell"/>
</dbReference>
<dbReference type="Gene3D" id="1.10.3730.20">
    <property type="match status" value="1"/>
</dbReference>
<proteinExistence type="inferred from homology"/>
<comment type="subcellular location">
    <subcellularLocation>
        <location evidence="1">Cell membrane</location>
        <topology evidence="1">Multi-pass membrane protein</topology>
    </subcellularLocation>
</comment>
<keyword evidence="4 7" id="KW-0812">Transmembrane</keyword>
<feature type="transmembrane region" description="Helical" evidence="7">
    <location>
        <begin position="33"/>
        <end position="56"/>
    </location>
</feature>
<dbReference type="STRING" id="297318.BK138_04460"/>
<reference evidence="9 10" key="1">
    <citation type="submission" date="2016-11" db="EMBL/GenBank/DDBJ databases">
        <title>Paenibacillus species isolates.</title>
        <authorList>
            <person name="Beno S.M."/>
        </authorList>
    </citation>
    <scope>NUCLEOTIDE SEQUENCE [LARGE SCALE GENOMIC DNA]</scope>
    <source>
        <strain evidence="9 10">FSL R5-0378</strain>
    </source>
</reference>
<feature type="domain" description="EamA" evidence="8">
    <location>
        <begin position="5"/>
        <end position="139"/>
    </location>
</feature>
<dbReference type="PANTHER" id="PTHR32322">
    <property type="entry name" value="INNER MEMBRANE TRANSPORTER"/>
    <property type="match status" value="1"/>
</dbReference>
<dbReference type="InterPro" id="IPR037185">
    <property type="entry name" value="EmrE-like"/>
</dbReference>
<feature type="transmembrane region" description="Helical" evidence="7">
    <location>
        <begin position="281"/>
        <end position="301"/>
    </location>
</feature>
<feature type="domain" description="EamA" evidence="8">
    <location>
        <begin position="192"/>
        <end position="298"/>
    </location>
</feature>
<accession>A0A1R1F1E4</accession>
<comment type="similarity">
    <text evidence="2">Belongs to the EamA transporter family.</text>
</comment>
<gene>
    <name evidence="9" type="ORF">BK138_04460</name>
</gene>
<dbReference type="AlphaFoldDB" id="A0A1R1F1E4"/>
<feature type="transmembrane region" description="Helical" evidence="7">
    <location>
        <begin position="68"/>
        <end position="86"/>
    </location>
</feature>
<feature type="transmembrane region" description="Helical" evidence="7">
    <location>
        <begin position="7"/>
        <end position="27"/>
    </location>
</feature>
<feature type="transmembrane region" description="Helical" evidence="7">
    <location>
        <begin position="190"/>
        <end position="211"/>
    </location>
</feature>
<feature type="transmembrane region" description="Helical" evidence="7">
    <location>
        <begin position="155"/>
        <end position="178"/>
    </location>
</feature>
<evidence type="ECO:0000313" key="10">
    <source>
        <dbReference type="Proteomes" id="UP000187172"/>
    </source>
</evidence>